<dbReference type="SUPFAM" id="SSF55031">
    <property type="entry name" value="Bacterial exopeptidase dimerisation domain"/>
    <property type="match status" value="1"/>
</dbReference>
<proteinExistence type="predicted"/>
<dbReference type="KEGG" id="cmd:B841_08425"/>
<keyword evidence="1" id="KW-0464">Manganese</keyword>
<reference evidence="3 4" key="1">
    <citation type="submission" date="2012-11" db="EMBL/GenBank/DDBJ databases">
        <title>The complete genome sequence of Corynebacterium maris Coryn-1 (=DSM 45190).</title>
        <authorList>
            <person name="Schaffert L."/>
            <person name="Albersmeier A."/>
            <person name="Kalinowski J."/>
            <person name="Ruckert C."/>
        </authorList>
    </citation>
    <scope>NUCLEOTIDE SEQUENCE [LARGE SCALE GENOMIC DNA]</scope>
    <source>
        <strain evidence="4">Coryn-1</strain>
    </source>
</reference>
<feature type="binding site" evidence="1">
    <location>
        <position position="176"/>
    </location>
    <ligand>
        <name>Mn(2+)</name>
        <dbReference type="ChEBI" id="CHEBI:29035"/>
        <label>2</label>
    </ligand>
</feature>
<dbReference type="InterPro" id="IPR011650">
    <property type="entry name" value="Peptidase_M20_dimer"/>
</dbReference>
<dbReference type="PANTHER" id="PTHR11014:SF63">
    <property type="entry name" value="METALLOPEPTIDASE, PUTATIVE (AFU_ORTHOLOGUE AFUA_6G09600)-RELATED"/>
    <property type="match status" value="1"/>
</dbReference>
<feature type="binding site" evidence="1">
    <location>
        <position position="149"/>
    </location>
    <ligand>
        <name>Mn(2+)</name>
        <dbReference type="ChEBI" id="CHEBI:29035"/>
        <label>2</label>
    </ligand>
</feature>
<feature type="binding site" evidence="1">
    <location>
        <position position="113"/>
    </location>
    <ligand>
        <name>Mn(2+)</name>
        <dbReference type="ChEBI" id="CHEBI:29035"/>
        <label>2</label>
    </ligand>
</feature>
<dbReference type="HOGENOM" id="CLU_023257_6_0_11"/>
<protein>
    <submittedName>
        <fullName evidence="3">Hippurate hydrolase</fullName>
    </submittedName>
</protein>
<dbReference type="Pfam" id="PF07687">
    <property type="entry name" value="M20_dimer"/>
    <property type="match status" value="1"/>
</dbReference>
<dbReference type="RefSeq" id="WP_020935091.1">
    <property type="nucleotide sequence ID" value="NC_021915.1"/>
</dbReference>
<sequence length="417" mass="44922">MSTIAHLLHTSGVDLSFQRPLYEHLHEHPELSGHEAETSATIAEELEKFDCEVISPIGGFGLVAVFRNGEGPSVLFRADFDGLPVKETTGVPFASTRLRPGPDGTMTGVMHACGHDMHVTALMGVCALLDARRDAWHGTFIALFQPSEENGAGANAMVSDGLVHRVPRPDVCFGQHVMPGRAGEVQTMSGPQFAATDSIRITIPGVSAHGSMPHKAVDPTFIAAMVVVRLQGLVGREVDPDDFAVVSVGTLRSGATNNIIPPSAELVLNCRYFSTATRRRVLTSIQRIVTAECVASDAPGEPTFEFFARGERINNDLEVFGQVRPTFDAVFGADSVDAQRTSVSEDFAFIPRAFGVPYLFWTVGCTPREQWDAAVKNNRLDTDVPVNHMSTFLPDYEPTVTATTQAGAAAVLSYLAK</sequence>
<dbReference type="PATRIC" id="fig|1224163.3.peg.1693"/>
<dbReference type="Proteomes" id="UP000015388">
    <property type="component" value="Chromosome"/>
</dbReference>
<name>S5TKA8_9CORY</name>
<dbReference type="eggNOG" id="COG1473">
    <property type="taxonomic scope" value="Bacteria"/>
</dbReference>
<dbReference type="Pfam" id="PF01546">
    <property type="entry name" value="Peptidase_M20"/>
    <property type="match status" value="1"/>
</dbReference>
<evidence type="ECO:0000259" key="2">
    <source>
        <dbReference type="Pfam" id="PF07687"/>
    </source>
</evidence>
<evidence type="ECO:0000313" key="3">
    <source>
        <dbReference type="EMBL" id="AGS35158.1"/>
    </source>
</evidence>
<keyword evidence="1" id="KW-0479">Metal-binding</keyword>
<dbReference type="InterPro" id="IPR036264">
    <property type="entry name" value="Bact_exopeptidase_dim_dom"/>
</dbReference>
<dbReference type="Gene3D" id="3.30.70.360">
    <property type="match status" value="1"/>
</dbReference>
<accession>S5TKA8</accession>
<dbReference type="PIRSF" id="PIRSF005962">
    <property type="entry name" value="Pept_M20D_amidohydro"/>
    <property type="match status" value="1"/>
</dbReference>
<feature type="binding site" evidence="1">
    <location>
        <position position="115"/>
    </location>
    <ligand>
        <name>Mn(2+)</name>
        <dbReference type="ChEBI" id="CHEBI:29035"/>
        <label>2</label>
    </ligand>
</feature>
<organism evidence="3 4">
    <name type="scientific">Corynebacterium maris DSM 45190</name>
    <dbReference type="NCBI Taxonomy" id="1224163"/>
    <lineage>
        <taxon>Bacteria</taxon>
        <taxon>Bacillati</taxon>
        <taxon>Actinomycetota</taxon>
        <taxon>Actinomycetes</taxon>
        <taxon>Mycobacteriales</taxon>
        <taxon>Corynebacteriaceae</taxon>
        <taxon>Corynebacterium</taxon>
    </lineage>
</organism>
<dbReference type="InterPro" id="IPR017439">
    <property type="entry name" value="Amidohydrolase"/>
</dbReference>
<dbReference type="Gene3D" id="3.40.630.10">
    <property type="entry name" value="Zn peptidases"/>
    <property type="match status" value="1"/>
</dbReference>
<feature type="domain" description="Peptidase M20 dimerisation" evidence="2">
    <location>
        <begin position="198"/>
        <end position="294"/>
    </location>
</feature>
<comment type="cofactor">
    <cofactor evidence="1">
        <name>Mn(2+)</name>
        <dbReference type="ChEBI" id="CHEBI:29035"/>
    </cofactor>
    <text evidence="1">The Mn(2+) ion enhances activity.</text>
</comment>
<evidence type="ECO:0000313" key="4">
    <source>
        <dbReference type="Proteomes" id="UP000015388"/>
    </source>
</evidence>
<gene>
    <name evidence="3" type="ORF">B841_08425</name>
</gene>
<dbReference type="OrthoDB" id="9777385at2"/>
<dbReference type="GO" id="GO:0046872">
    <property type="term" value="F:metal ion binding"/>
    <property type="evidence" value="ECO:0007669"/>
    <property type="project" value="UniProtKB-KW"/>
</dbReference>
<dbReference type="AlphaFoldDB" id="S5TKA8"/>
<dbReference type="GO" id="GO:0016787">
    <property type="term" value="F:hydrolase activity"/>
    <property type="evidence" value="ECO:0007669"/>
    <property type="project" value="UniProtKB-KW"/>
</dbReference>
<dbReference type="InterPro" id="IPR002933">
    <property type="entry name" value="Peptidase_M20"/>
</dbReference>
<dbReference type="PANTHER" id="PTHR11014">
    <property type="entry name" value="PEPTIDASE M20 FAMILY MEMBER"/>
    <property type="match status" value="1"/>
</dbReference>
<dbReference type="EMBL" id="CP003924">
    <property type="protein sequence ID" value="AGS35158.1"/>
    <property type="molecule type" value="Genomic_DNA"/>
</dbReference>
<evidence type="ECO:0000256" key="1">
    <source>
        <dbReference type="PIRSR" id="PIRSR005962-1"/>
    </source>
</evidence>
<dbReference type="STRING" id="1224163.B841_08425"/>
<dbReference type="SUPFAM" id="SSF53187">
    <property type="entry name" value="Zn-dependent exopeptidases"/>
    <property type="match status" value="1"/>
</dbReference>
<dbReference type="NCBIfam" id="TIGR01891">
    <property type="entry name" value="amidohydrolases"/>
    <property type="match status" value="1"/>
</dbReference>
<keyword evidence="4" id="KW-1185">Reference proteome</keyword>
<keyword evidence="3" id="KW-0378">Hydrolase</keyword>